<protein>
    <recommendedName>
        <fullName evidence="1">DUF4283 domain-containing protein</fullName>
    </recommendedName>
</protein>
<dbReference type="InterPro" id="IPR025558">
    <property type="entry name" value="DUF4283"/>
</dbReference>
<dbReference type="Proteomes" id="UP001141552">
    <property type="component" value="Unassembled WGS sequence"/>
</dbReference>
<organism evidence="2 3">
    <name type="scientific">Turnera subulata</name>
    <dbReference type="NCBI Taxonomy" id="218843"/>
    <lineage>
        <taxon>Eukaryota</taxon>
        <taxon>Viridiplantae</taxon>
        <taxon>Streptophyta</taxon>
        <taxon>Embryophyta</taxon>
        <taxon>Tracheophyta</taxon>
        <taxon>Spermatophyta</taxon>
        <taxon>Magnoliopsida</taxon>
        <taxon>eudicotyledons</taxon>
        <taxon>Gunneridae</taxon>
        <taxon>Pentapetalae</taxon>
        <taxon>rosids</taxon>
        <taxon>fabids</taxon>
        <taxon>Malpighiales</taxon>
        <taxon>Passifloraceae</taxon>
        <taxon>Turnera</taxon>
    </lineage>
</organism>
<dbReference type="AlphaFoldDB" id="A0A9Q0JBT3"/>
<sequence length="196" mass="22988">MPSDFAHARAPSPTKNLAATKWPIRELPNNRNPFFKSRWYSRVSVRFQYRFPPFYLFQFSLAGWRMDMRMAPQQLVLITAKRSCGNPTRTTTATRSRGLFDFGGQVMDREGVQLQSFHADSLIPVGQCVRGVQISELDKNLFMFRFKDTKDKMRVLAGEPWHFDRQIVVLRPVEEYCWKPLKRTLAIEETPERKEP</sequence>
<proteinExistence type="predicted"/>
<reference evidence="2" key="1">
    <citation type="submission" date="2022-02" db="EMBL/GenBank/DDBJ databases">
        <authorList>
            <person name="Henning P.M."/>
            <person name="McCubbin A.G."/>
            <person name="Shore J.S."/>
        </authorList>
    </citation>
    <scope>NUCLEOTIDE SEQUENCE</scope>
    <source>
        <strain evidence="2">F60SS</strain>
        <tissue evidence="2">Leaves</tissue>
    </source>
</reference>
<comment type="caution">
    <text evidence="2">The sequence shown here is derived from an EMBL/GenBank/DDBJ whole genome shotgun (WGS) entry which is preliminary data.</text>
</comment>
<accession>A0A9Q0JBT3</accession>
<evidence type="ECO:0000259" key="1">
    <source>
        <dbReference type="Pfam" id="PF14111"/>
    </source>
</evidence>
<feature type="domain" description="DUF4283" evidence="1">
    <location>
        <begin position="127"/>
        <end position="172"/>
    </location>
</feature>
<keyword evidence="3" id="KW-1185">Reference proteome</keyword>
<name>A0A9Q0JBT3_9ROSI</name>
<dbReference type="EMBL" id="JAKUCV010004386">
    <property type="protein sequence ID" value="KAJ4835517.1"/>
    <property type="molecule type" value="Genomic_DNA"/>
</dbReference>
<evidence type="ECO:0000313" key="3">
    <source>
        <dbReference type="Proteomes" id="UP001141552"/>
    </source>
</evidence>
<dbReference type="Pfam" id="PF14111">
    <property type="entry name" value="DUF4283"/>
    <property type="match status" value="1"/>
</dbReference>
<gene>
    <name evidence="2" type="ORF">Tsubulata_023290</name>
</gene>
<reference evidence="2" key="2">
    <citation type="journal article" date="2023" name="Plants (Basel)">
        <title>Annotation of the Turnera subulata (Passifloraceae) Draft Genome Reveals the S-Locus Evolved after the Divergence of Turneroideae from Passifloroideae in a Stepwise Manner.</title>
        <authorList>
            <person name="Henning P.M."/>
            <person name="Roalson E.H."/>
            <person name="Mir W."/>
            <person name="McCubbin A.G."/>
            <person name="Shore J.S."/>
        </authorList>
    </citation>
    <scope>NUCLEOTIDE SEQUENCE</scope>
    <source>
        <strain evidence="2">F60SS</strain>
    </source>
</reference>
<evidence type="ECO:0000313" key="2">
    <source>
        <dbReference type="EMBL" id="KAJ4835517.1"/>
    </source>
</evidence>